<dbReference type="AlphaFoldDB" id="V6LI60"/>
<protein>
    <submittedName>
        <fullName evidence="1">Uncharacterized protein</fullName>
    </submittedName>
</protein>
<name>V6LI60_9EUKA</name>
<sequence>MEDIQRIKAAANIRGCTTGNTCCVIKQWTDCDGIDHSKCNRYAEKYYASCDQISSSTLKPYKILINVLLVINKMQCNTGSSFEVIYFLKFYGYSVSIRQKQTAKQILMVLLDGENAQSIVHVKRIVNVHITLYRVQRCALSARIVFHESNYWKICDKQWMYWSDSWCLIQP</sequence>
<reference evidence="1" key="1">
    <citation type="journal article" date="2014" name="PLoS Genet.">
        <title>The Genome of Spironucleus salmonicida Highlights a Fish Pathogen Adapted to Fluctuating Environments.</title>
        <authorList>
            <person name="Xu F."/>
            <person name="Jerlstrom-Hultqvist J."/>
            <person name="Einarsson E."/>
            <person name="Astvaldsson A."/>
            <person name="Svard S.G."/>
            <person name="Andersson J.O."/>
        </authorList>
    </citation>
    <scope>NUCLEOTIDE SEQUENCE</scope>
</reference>
<evidence type="ECO:0000313" key="1">
    <source>
        <dbReference type="EMBL" id="EST44260.1"/>
    </source>
</evidence>
<organism evidence="1">
    <name type="scientific">Spironucleus salmonicida</name>
    <dbReference type="NCBI Taxonomy" id="348837"/>
    <lineage>
        <taxon>Eukaryota</taxon>
        <taxon>Metamonada</taxon>
        <taxon>Diplomonadida</taxon>
        <taxon>Hexamitidae</taxon>
        <taxon>Hexamitinae</taxon>
        <taxon>Spironucleus</taxon>
    </lineage>
</organism>
<accession>V6LI60</accession>
<proteinExistence type="predicted"/>
<gene>
    <name evidence="1" type="ORF">SS50377_15922</name>
</gene>
<dbReference type="EMBL" id="KI546122">
    <property type="protein sequence ID" value="EST44260.1"/>
    <property type="molecule type" value="Genomic_DNA"/>
</dbReference>